<feature type="transmembrane region" description="Helical" evidence="8">
    <location>
        <begin position="239"/>
        <end position="260"/>
    </location>
</feature>
<feature type="transmembrane region" description="Helical" evidence="8">
    <location>
        <begin position="194"/>
        <end position="227"/>
    </location>
</feature>
<evidence type="ECO:0000256" key="4">
    <source>
        <dbReference type="ARBA" id="ARBA00022679"/>
    </source>
</evidence>
<feature type="transmembrane region" description="Helical" evidence="8">
    <location>
        <begin position="289"/>
        <end position="308"/>
    </location>
</feature>
<dbReference type="Proteomes" id="UP000003503">
    <property type="component" value="Unassembled WGS sequence"/>
</dbReference>
<dbReference type="GO" id="GO:0009103">
    <property type="term" value="P:lipopolysaccharide biosynthetic process"/>
    <property type="evidence" value="ECO:0007669"/>
    <property type="project" value="UniProtKB-ARBA"/>
</dbReference>
<protein>
    <submittedName>
        <fullName evidence="10">Family 39 glycosyl transferase</fullName>
    </submittedName>
</protein>
<gene>
    <name evidence="10" type="ORF">HMPREF9083_0549</name>
</gene>
<accession>F2BWI2</accession>
<sequence length="519" mass="60063">MMIYNANGITLIKRIERALILKERALILKEGASTLNFIKKHPYICLGLFSLIIFLLGSYNLPITDTVESNYAQTAKEMLIAKDWISPQIYGRYWYDKPIFYYWELMISFSVFGFTEIAARIPGAVFGMLGVLFTYNFTSKVYSRKTGFLASFILISSFEMSLLTHSVLTDVTLFLFMSMSVAYFYLGYTQNKNYYYLCYITAALSTLTKGPVGLALPGLACVIFLLYKKDIKELLKVKLIFGIILFLIITSSWYGTMYGIHGNDFLLNFFGVHNYLRATVSEHPAQNVWYFYILMFFVGFAPWSFFLVYKMYKKYREKTLSFKKSDSLFQLLIIYSVVVFAFFQCIATKYTTYTFPMLFALSIMTAKLYTSNFKKIINVSVVFSVIYTLLLIFAAPPYMAMNAGKATGEFLKFEASYEKPVYFYENYSTSMVFYSDRKIYSTVEDNEFEDVKPGKLDWNAKNVMPLIKKSTALNDKDCYIITKNKKIDKFKNEISKIKGANIQIVKSDASYTIWHKTQK</sequence>
<keyword evidence="5 8" id="KW-0812">Transmembrane</keyword>
<comment type="caution">
    <text evidence="10">The sequence shown here is derived from an EMBL/GenBank/DDBJ whole genome shotgun (WGS) entry which is preliminary data.</text>
</comment>
<keyword evidence="4 10" id="KW-0808">Transferase</keyword>
<keyword evidence="2" id="KW-1003">Cell membrane</keyword>
<dbReference type="InterPro" id="IPR050297">
    <property type="entry name" value="LipidA_mod_glycosyltrf_83"/>
</dbReference>
<dbReference type="PANTHER" id="PTHR33908">
    <property type="entry name" value="MANNOSYLTRANSFERASE YKCB-RELATED"/>
    <property type="match status" value="1"/>
</dbReference>
<keyword evidence="11" id="KW-1185">Reference proteome</keyword>
<evidence type="ECO:0000313" key="10">
    <source>
        <dbReference type="EMBL" id="EGF14849.1"/>
    </source>
</evidence>
<evidence type="ECO:0000259" key="9">
    <source>
        <dbReference type="Pfam" id="PF13231"/>
    </source>
</evidence>
<evidence type="ECO:0000256" key="1">
    <source>
        <dbReference type="ARBA" id="ARBA00004651"/>
    </source>
</evidence>
<keyword evidence="7 8" id="KW-0472">Membrane</keyword>
<evidence type="ECO:0000256" key="6">
    <source>
        <dbReference type="ARBA" id="ARBA00022989"/>
    </source>
</evidence>
<reference evidence="10 11" key="1">
    <citation type="submission" date="2011-02" db="EMBL/GenBank/DDBJ databases">
        <authorList>
            <person name="Muzny D."/>
            <person name="Qin X."/>
            <person name="Deng J."/>
            <person name="Jiang H."/>
            <person name="Liu Y."/>
            <person name="Qu J."/>
            <person name="Song X.-Z."/>
            <person name="Zhang L."/>
            <person name="Thornton R."/>
            <person name="Coyle M."/>
            <person name="Francisco L."/>
            <person name="Jackson L."/>
            <person name="Javaid M."/>
            <person name="Korchina V."/>
            <person name="Kovar C."/>
            <person name="Mata R."/>
            <person name="Mathew T."/>
            <person name="Ngo R."/>
            <person name="Nguyen L."/>
            <person name="Nguyen N."/>
            <person name="Okwuonu G."/>
            <person name="Ongeri F."/>
            <person name="Pham C."/>
            <person name="Simmons D."/>
            <person name="Wilczek-Boney K."/>
            <person name="Hale W."/>
            <person name="Jakkamsetti A."/>
            <person name="Pham P."/>
            <person name="Ruth R."/>
            <person name="San Lucas F."/>
            <person name="Warren J."/>
            <person name="Zhang J."/>
            <person name="Zhao Z."/>
            <person name="Zhou C."/>
            <person name="Zhu D."/>
            <person name="Lee S."/>
            <person name="Bess C."/>
            <person name="Blankenburg K."/>
            <person name="Forbes L."/>
            <person name="Fu Q."/>
            <person name="Gubbala S."/>
            <person name="Hirani K."/>
            <person name="Jayaseelan J.C."/>
            <person name="Lara F."/>
            <person name="Munidasa M."/>
            <person name="Palculict T."/>
            <person name="Patil S."/>
            <person name="Pu L.-L."/>
            <person name="Saada N."/>
            <person name="Tang L."/>
            <person name="Weissenberger G."/>
            <person name="Zhu Y."/>
            <person name="Hemphill L."/>
            <person name="Shang Y."/>
            <person name="Youmans B."/>
            <person name="Ayvaz T."/>
            <person name="Ross M."/>
            <person name="Santibanez J."/>
            <person name="Aqrawi P."/>
            <person name="Gross S."/>
            <person name="Joshi V."/>
            <person name="Fowler G."/>
            <person name="Nazareth L."/>
            <person name="Reid J."/>
            <person name="Worley K."/>
            <person name="Petrosino J."/>
            <person name="Highlander S."/>
            <person name="Gibbs R."/>
        </authorList>
    </citation>
    <scope>NUCLEOTIDE SEQUENCE [LARGE SCALE GENOMIC DNA]</scope>
    <source>
        <strain evidence="10 11">DSM 19965</strain>
    </source>
</reference>
<feature type="transmembrane region" description="Helical" evidence="8">
    <location>
        <begin position="376"/>
        <end position="395"/>
    </location>
</feature>
<dbReference type="STRING" id="888062.HMPREF9083_0549"/>
<evidence type="ECO:0000256" key="5">
    <source>
        <dbReference type="ARBA" id="ARBA00022692"/>
    </source>
</evidence>
<dbReference type="HOGENOM" id="CLU_019200_0_2_9"/>
<feature type="transmembrane region" description="Helical" evidence="8">
    <location>
        <begin position="328"/>
        <end position="347"/>
    </location>
</feature>
<name>F2BWI2_9FIRM</name>
<dbReference type="GO" id="GO:0016763">
    <property type="term" value="F:pentosyltransferase activity"/>
    <property type="evidence" value="ECO:0007669"/>
    <property type="project" value="TreeGrafter"/>
</dbReference>
<dbReference type="eggNOG" id="COG1807">
    <property type="taxonomic scope" value="Bacteria"/>
</dbReference>
<keyword evidence="3" id="KW-0328">Glycosyltransferase</keyword>
<feature type="transmembrane region" description="Helical" evidence="8">
    <location>
        <begin position="124"/>
        <end position="142"/>
    </location>
</feature>
<dbReference type="RefSeq" id="WP_007555853.1">
    <property type="nucleotide sequence ID" value="NZ_GL878519.1"/>
</dbReference>
<feature type="domain" description="Glycosyltransferase RgtA/B/C/D-like" evidence="9">
    <location>
        <begin position="96"/>
        <end position="252"/>
    </location>
</feature>
<evidence type="ECO:0000256" key="3">
    <source>
        <dbReference type="ARBA" id="ARBA00022676"/>
    </source>
</evidence>
<evidence type="ECO:0000256" key="7">
    <source>
        <dbReference type="ARBA" id="ARBA00023136"/>
    </source>
</evidence>
<organism evidence="10 11">
    <name type="scientific">Dialister micraerophilus DSM 19965</name>
    <dbReference type="NCBI Taxonomy" id="888062"/>
    <lineage>
        <taxon>Bacteria</taxon>
        <taxon>Bacillati</taxon>
        <taxon>Bacillota</taxon>
        <taxon>Negativicutes</taxon>
        <taxon>Veillonellales</taxon>
        <taxon>Veillonellaceae</taxon>
        <taxon>Dialister</taxon>
    </lineage>
</organism>
<dbReference type="EMBL" id="AFBB01000009">
    <property type="protein sequence ID" value="EGF14849.1"/>
    <property type="molecule type" value="Genomic_DNA"/>
</dbReference>
<comment type="subcellular location">
    <subcellularLocation>
        <location evidence="1">Cell membrane</location>
        <topology evidence="1">Multi-pass membrane protein</topology>
    </subcellularLocation>
</comment>
<keyword evidence="6 8" id="KW-1133">Transmembrane helix</keyword>
<evidence type="ECO:0000256" key="8">
    <source>
        <dbReference type="SAM" id="Phobius"/>
    </source>
</evidence>
<dbReference type="PANTHER" id="PTHR33908:SF3">
    <property type="entry name" value="UNDECAPRENYL PHOSPHATE-ALPHA-4-AMINO-4-DEOXY-L-ARABINOSE ARABINOSYL TRANSFERASE"/>
    <property type="match status" value="1"/>
</dbReference>
<evidence type="ECO:0000256" key="2">
    <source>
        <dbReference type="ARBA" id="ARBA00022475"/>
    </source>
</evidence>
<evidence type="ECO:0000313" key="11">
    <source>
        <dbReference type="Proteomes" id="UP000003503"/>
    </source>
</evidence>
<feature type="transmembrane region" description="Helical" evidence="8">
    <location>
        <begin position="353"/>
        <end position="369"/>
    </location>
</feature>
<feature type="transmembrane region" description="Helical" evidence="8">
    <location>
        <begin position="43"/>
        <end position="61"/>
    </location>
</feature>
<proteinExistence type="predicted"/>
<dbReference type="InterPro" id="IPR038731">
    <property type="entry name" value="RgtA/B/C-like"/>
</dbReference>
<dbReference type="Pfam" id="PF13231">
    <property type="entry name" value="PMT_2"/>
    <property type="match status" value="1"/>
</dbReference>
<dbReference type="AlphaFoldDB" id="F2BWI2"/>
<dbReference type="GO" id="GO:0005886">
    <property type="term" value="C:plasma membrane"/>
    <property type="evidence" value="ECO:0007669"/>
    <property type="project" value="UniProtKB-SubCell"/>
</dbReference>
<dbReference type="GO" id="GO:0010041">
    <property type="term" value="P:response to iron(III) ion"/>
    <property type="evidence" value="ECO:0007669"/>
    <property type="project" value="TreeGrafter"/>
</dbReference>
<feature type="transmembrane region" description="Helical" evidence="8">
    <location>
        <begin position="171"/>
        <end position="188"/>
    </location>
</feature>